<dbReference type="KEGG" id="mde:101893122"/>
<dbReference type="GO" id="GO:0003677">
    <property type="term" value="F:DNA binding"/>
    <property type="evidence" value="ECO:0007669"/>
    <property type="project" value="InterPro"/>
</dbReference>
<sequence length="333" mass="38188">MNCDGENDAYTSTPDAHIEEVFIKCENVEKKVQKTPAKPRVRPYEDPQQRRQKFCLKWGQDFPWLRPTERDSSVGYCTVCRRDLVCKRTHLERHQKTLKHMRLQGFENMNSFNEPEADLIEAHTNGYLENGIDHDFEDEMMLDDDHIEYTTIKVEPAKFATFKEAEPVTLKKSPLKRTKIEKRSSQVSTFDNIIDPNTSKLSHSVKREREHVREMGDYYYMPRPPQKDSFDLFFESAAASVKSLPPKLAAELKSRVSQLLSEFELRAICEKEAQEKAAAAAGTQSITAIASPVTVAVDQSICSTSHGEPSRVGNQQLQDQHPIAHYVYSYQSK</sequence>
<evidence type="ECO:0000313" key="3">
    <source>
        <dbReference type="EnsemblMetazoa" id="MDOA005252-PA"/>
    </source>
</evidence>
<gene>
    <name evidence="3" type="primary">101893122</name>
</gene>
<evidence type="ECO:0000256" key="1">
    <source>
        <dbReference type="PROSITE-ProRule" id="PRU00371"/>
    </source>
</evidence>
<dbReference type="OrthoDB" id="6487365at2759"/>
<organism evidence="3">
    <name type="scientific">Musca domestica</name>
    <name type="common">House fly</name>
    <dbReference type="NCBI Taxonomy" id="7370"/>
    <lineage>
        <taxon>Eukaryota</taxon>
        <taxon>Metazoa</taxon>
        <taxon>Ecdysozoa</taxon>
        <taxon>Arthropoda</taxon>
        <taxon>Hexapoda</taxon>
        <taxon>Insecta</taxon>
        <taxon>Pterygota</taxon>
        <taxon>Neoptera</taxon>
        <taxon>Endopterygota</taxon>
        <taxon>Diptera</taxon>
        <taxon>Brachycera</taxon>
        <taxon>Muscomorpha</taxon>
        <taxon>Muscoidea</taxon>
        <taxon>Muscidae</taxon>
        <taxon>Musca</taxon>
    </lineage>
</organism>
<keyword evidence="1" id="KW-0539">Nucleus</keyword>
<accession>A0A1I8MIJ7</accession>
<comment type="subcellular location">
    <subcellularLocation>
        <location evidence="1">Nucleus</location>
    </subcellularLocation>
</comment>
<dbReference type="InterPro" id="IPR004210">
    <property type="entry name" value="BESS_motif"/>
</dbReference>
<dbReference type="VEuPathDB" id="VectorBase:MDOMA2_014205"/>
<evidence type="ECO:0000259" key="2">
    <source>
        <dbReference type="PROSITE" id="PS51031"/>
    </source>
</evidence>
<dbReference type="PROSITE" id="PS51031">
    <property type="entry name" value="BESS"/>
    <property type="match status" value="1"/>
</dbReference>
<reference evidence="3" key="1">
    <citation type="submission" date="2020-05" db="UniProtKB">
        <authorList>
            <consortium name="EnsemblMetazoa"/>
        </authorList>
    </citation>
    <scope>IDENTIFICATION</scope>
    <source>
        <strain evidence="3">Aabys</strain>
    </source>
</reference>
<protein>
    <recommendedName>
        <fullName evidence="2">BESS domain-containing protein</fullName>
    </recommendedName>
</protein>
<dbReference type="eggNOG" id="ENOG502T7YA">
    <property type="taxonomic scope" value="Eukaryota"/>
</dbReference>
<dbReference type="AlphaFoldDB" id="A0A1I8MIJ7"/>
<dbReference type="EnsemblMetazoa" id="MDOA005252-RA">
    <property type="protein sequence ID" value="MDOA005252-PA"/>
    <property type="gene ID" value="MDOA005252"/>
</dbReference>
<proteinExistence type="predicted"/>
<dbReference type="VEuPathDB" id="VectorBase:MDOA005252"/>
<dbReference type="GO" id="GO:0005634">
    <property type="term" value="C:nucleus"/>
    <property type="evidence" value="ECO:0007669"/>
    <property type="project" value="UniProtKB-SubCell"/>
</dbReference>
<feature type="domain" description="BESS" evidence="2">
    <location>
        <begin position="227"/>
        <end position="266"/>
    </location>
</feature>
<dbReference type="Pfam" id="PF02944">
    <property type="entry name" value="BESS"/>
    <property type="match status" value="1"/>
</dbReference>
<dbReference type="RefSeq" id="XP_005176107.2">
    <property type="nucleotide sequence ID" value="XM_005176050.4"/>
</dbReference>
<name>A0A1I8MIJ7_MUSDO</name>